<dbReference type="EMBL" id="CP047591">
    <property type="protein sequence ID" value="QHI72886.1"/>
    <property type="molecule type" value="Genomic_DNA"/>
</dbReference>
<evidence type="ECO:0000313" key="2">
    <source>
        <dbReference type="Proteomes" id="UP000463883"/>
    </source>
</evidence>
<evidence type="ECO:0000313" key="1">
    <source>
        <dbReference type="EMBL" id="QHI72886.1"/>
    </source>
</evidence>
<keyword evidence="2" id="KW-1185">Reference proteome</keyword>
<accession>A0A6P1MMK1</accession>
<reference evidence="1 2" key="1">
    <citation type="submission" date="2020-01" db="EMBL/GenBank/DDBJ databases">
        <title>Genomic analysis of Aminipila sp. CBA3637.</title>
        <authorList>
            <person name="Kim Y.B."/>
            <person name="Roh S.W."/>
        </authorList>
    </citation>
    <scope>NUCLEOTIDE SEQUENCE [LARGE SCALE GENOMIC DNA]</scope>
    <source>
        <strain evidence="1 2">CBA3637</strain>
    </source>
</reference>
<organism evidence="1 2">
    <name type="scientific">Aminipila terrae</name>
    <dbReference type="NCBI Taxonomy" id="2697030"/>
    <lineage>
        <taxon>Bacteria</taxon>
        <taxon>Bacillati</taxon>
        <taxon>Bacillota</taxon>
        <taxon>Clostridia</taxon>
        <taxon>Peptostreptococcales</taxon>
        <taxon>Anaerovoracaceae</taxon>
        <taxon>Aminipila</taxon>
    </lineage>
</organism>
<dbReference type="AlphaFoldDB" id="A0A6P1MMK1"/>
<gene>
    <name evidence="1" type="ORF">Ami3637_11135</name>
</gene>
<dbReference type="RefSeq" id="WP_162362653.1">
    <property type="nucleotide sequence ID" value="NZ_CP047591.1"/>
</dbReference>
<dbReference type="Proteomes" id="UP000463883">
    <property type="component" value="Chromosome"/>
</dbReference>
<dbReference type="KEGG" id="amic:Ami3637_11135"/>
<name>A0A6P1MMK1_9FIRM</name>
<protein>
    <submittedName>
        <fullName evidence="1">Uncharacterized protein</fullName>
    </submittedName>
</protein>
<sequence>MKQPLPPCNGCSTREPACQDKCENYQEYRKRYAKYQAMVQAEKNKQRDIDDFKYQQVTYCKGLAGR</sequence>
<proteinExistence type="predicted"/>